<keyword evidence="2" id="KW-1133">Transmembrane helix</keyword>
<feature type="compositionally biased region" description="Polar residues" evidence="1">
    <location>
        <begin position="212"/>
        <end position="230"/>
    </location>
</feature>
<feature type="compositionally biased region" description="Acidic residues" evidence="1">
    <location>
        <begin position="243"/>
        <end position="254"/>
    </location>
</feature>
<gene>
    <name evidence="3" type="ORF">BD626DRAFT_540240</name>
</gene>
<evidence type="ECO:0000313" key="4">
    <source>
        <dbReference type="Proteomes" id="UP000320762"/>
    </source>
</evidence>
<dbReference type="Proteomes" id="UP000320762">
    <property type="component" value="Unassembled WGS sequence"/>
</dbReference>
<name>A0A550BZP7_9AGAR</name>
<feature type="compositionally biased region" description="Basic residues" evidence="1">
    <location>
        <begin position="56"/>
        <end position="65"/>
    </location>
</feature>
<dbReference type="OrthoDB" id="3003421at2759"/>
<organism evidence="3 4">
    <name type="scientific">Schizophyllum amplum</name>
    <dbReference type="NCBI Taxonomy" id="97359"/>
    <lineage>
        <taxon>Eukaryota</taxon>
        <taxon>Fungi</taxon>
        <taxon>Dikarya</taxon>
        <taxon>Basidiomycota</taxon>
        <taxon>Agaricomycotina</taxon>
        <taxon>Agaricomycetes</taxon>
        <taxon>Agaricomycetidae</taxon>
        <taxon>Agaricales</taxon>
        <taxon>Schizophyllaceae</taxon>
        <taxon>Schizophyllum</taxon>
    </lineage>
</organism>
<feature type="compositionally biased region" description="Acidic residues" evidence="1">
    <location>
        <begin position="264"/>
        <end position="280"/>
    </location>
</feature>
<keyword evidence="2" id="KW-0472">Membrane</keyword>
<feature type="transmembrane region" description="Helical" evidence="2">
    <location>
        <begin position="20"/>
        <end position="44"/>
    </location>
</feature>
<keyword evidence="4" id="KW-1185">Reference proteome</keyword>
<feature type="region of interest" description="Disordered" evidence="1">
    <location>
        <begin position="175"/>
        <end position="281"/>
    </location>
</feature>
<reference evidence="3 4" key="1">
    <citation type="journal article" date="2019" name="New Phytol.">
        <title>Comparative genomics reveals unique wood-decay strategies and fruiting body development in the Schizophyllaceae.</title>
        <authorList>
            <person name="Almasi E."/>
            <person name="Sahu N."/>
            <person name="Krizsan K."/>
            <person name="Balint B."/>
            <person name="Kovacs G.M."/>
            <person name="Kiss B."/>
            <person name="Cseklye J."/>
            <person name="Drula E."/>
            <person name="Henrissat B."/>
            <person name="Nagy I."/>
            <person name="Chovatia M."/>
            <person name="Adam C."/>
            <person name="LaButti K."/>
            <person name="Lipzen A."/>
            <person name="Riley R."/>
            <person name="Grigoriev I.V."/>
            <person name="Nagy L.G."/>
        </authorList>
    </citation>
    <scope>NUCLEOTIDE SEQUENCE [LARGE SCALE GENOMIC DNA]</scope>
    <source>
        <strain evidence="3 4">NL-1724</strain>
    </source>
</reference>
<dbReference type="AlphaFoldDB" id="A0A550BZP7"/>
<comment type="caution">
    <text evidence="3">The sequence shown here is derived from an EMBL/GenBank/DDBJ whole genome shotgun (WGS) entry which is preliminary data.</text>
</comment>
<evidence type="ECO:0000256" key="2">
    <source>
        <dbReference type="SAM" id="Phobius"/>
    </source>
</evidence>
<keyword evidence="2" id="KW-0812">Transmembrane</keyword>
<feature type="compositionally biased region" description="Basic and acidic residues" evidence="1">
    <location>
        <begin position="175"/>
        <end position="190"/>
    </location>
</feature>
<dbReference type="EMBL" id="VDMD01000040">
    <property type="protein sequence ID" value="TRM57993.1"/>
    <property type="molecule type" value="Genomic_DNA"/>
</dbReference>
<feature type="compositionally biased region" description="Low complexity" evidence="1">
    <location>
        <begin position="191"/>
        <end position="208"/>
    </location>
</feature>
<accession>A0A550BZP7</accession>
<evidence type="ECO:0000256" key="1">
    <source>
        <dbReference type="SAM" id="MobiDB-lite"/>
    </source>
</evidence>
<protein>
    <submittedName>
        <fullName evidence="3">Uncharacterized protein</fullName>
    </submittedName>
</protein>
<sequence>MSRFLPSLAFTVSPSHLPRVTASNGAFLFFVLTIYVLVVCLAYARHSRHAFLKMVKQHGTRHQKRPAQNTAAPRPRRYERALSVADRSIVLRRFPPPKGKMRRDDQARVRYAHKKGLSRPFLALMFSTNAKSINNIIDCRYDRHNIISPAVMRQQDRQRCDNDFKLMVKQEVQLQRRETTAGHRIGDRHGSGSWRAPSSGSQSASAPAEMQHPTSASQRLRAGPSTSSRTALKKRAASVSSTDDSDDAQDSEYEPEAKFSNAADSDDDSDAEMDDLEDSKEDVKTVRETLFATNNHAIITVDWILAEADLADRGAIVQQMADAGVTDKHAVMLARMLDDELKTTIRAIFPAKIFGSDYDFALCMLEKACQKARTMIDD</sequence>
<evidence type="ECO:0000313" key="3">
    <source>
        <dbReference type="EMBL" id="TRM57993.1"/>
    </source>
</evidence>
<feature type="region of interest" description="Disordered" evidence="1">
    <location>
        <begin position="56"/>
        <end position="78"/>
    </location>
</feature>
<proteinExistence type="predicted"/>